<name>I3SQL9_LOTJA</name>
<dbReference type="EMBL" id="BT142767">
    <property type="protein sequence ID" value="AFK42561.1"/>
    <property type="molecule type" value="mRNA"/>
</dbReference>
<accession>I3SQL9</accession>
<reference evidence="1" key="1">
    <citation type="submission" date="2012-05" db="EMBL/GenBank/DDBJ databases">
        <authorList>
            <person name="Krishnakumar V."/>
            <person name="Cheung F."/>
            <person name="Xiao Y."/>
            <person name="Chan A."/>
            <person name="Moskal W.A."/>
            <person name="Town C.D."/>
        </authorList>
    </citation>
    <scope>NUCLEOTIDE SEQUENCE</scope>
</reference>
<sequence>MYRTNECKSYNWRLIRLKPHLHPPSVQIKTLATLLTQRFFLATNYGSEMMVMSKLYARGPQ</sequence>
<protein>
    <submittedName>
        <fullName evidence="1">Uncharacterized protein</fullName>
    </submittedName>
</protein>
<proteinExistence type="evidence at transcript level"/>
<dbReference type="AlphaFoldDB" id="I3SQL9"/>
<evidence type="ECO:0000313" key="1">
    <source>
        <dbReference type="EMBL" id="AFK42561.1"/>
    </source>
</evidence>
<organism evidence="1">
    <name type="scientific">Lotus japonicus</name>
    <name type="common">Lotus corniculatus var. japonicus</name>
    <dbReference type="NCBI Taxonomy" id="34305"/>
    <lineage>
        <taxon>Eukaryota</taxon>
        <taxon>Viridiplantae</taxon>
        <taxon>Streptophyta</taxon>
        <taxon>Embryophyta</taxon>
        <taxon>Tracheophyta</taxon>
        <taxon>Spermatophyta</taxon>
        <taxon>Magnoliopsida</taxon>
        <taxon>eudicotyledons</taxon>
        <taxon>Gunneridae</taxon>
        <taxon>Pentapetalae</taxon>
        <taxon>rosids</taxon>
        <taxon>fabids</taxon>
        <taxon>Fabales</taxon>
        <taxon>Fabaceae</taxon>
        <taxon>Papilionoideae</taxon>
        <taxon>50 kb inversion clade</taxon>
        <taxon>NPAAA clade</taxon>
        <taxon>Hologalegina</taxon>
        <taxon>robinioid clade</taxon>
        <taxon>Loteae</taxon>
        <taxon>Lotus</taxon>
    </lineage>
</organism>